<sequence length="311" mass="34592">MGETMELRNGLVRVPASLPQLPRHAEAGERVYQLAISLLERVLRFQGIRVTARGVENVPQFGPALLAMNHTGYYDFIFGEIPAYLRGRRLARFMAKKEVFEVPVLGRAMRAMRHVPVDRAAGAAAIDEAVDHLRSGRLVTIFPEATISRSFELKDFKNGAARIAYTADAPLIPMVTWGSQRIWAKGGKKNLGRTGTPVLIYVGQPLELSGDAAADTAALKAAMEELLAQARAEYEAEYGPFPPGQPWQPAALGGTAPTLEEANRMDEADRARKAREREEKAARKRAKTERKLDAKLAKKVRKAWRRLRKER</sequence>
<keyword evidence="6" id="KW-1185">Reference proteome</keyword>
<feature type="region of interest" description="Disordered" evidence="3">
    <location>
        <begin position="242"/>
        <end position="311"/>
    </location>
</feature>
<keyword evidence="1 5" id="KW-0808">Transferase</keyword>
<gene>
    <name evidence="5" type="ORF">G7Y31_11055</name>
</gene>
<dbReference type="SMART" id="SM00563">
    <property type="entry name" value="PlsC"/>
    <property type="match status" value="1"/>
</dbReference>
<dbReference type="GO" id="GO:0006654">
    <property type="term" value="P:phosphatidic acid biosynthetic process"/>
    <property type="evidence" value="ECO:0007669"/>
    <property type="project" value="TreeGrafter"/>
</dbReference>
<organism evidence="5 6">
    <name type="scientific">Corynebacterium lizhenjunii</name>
    <dbReference type="NCBI Taxonomy" id="2709394"/>
    <lineage>
        <taxon>Bacteria</taxon>
        <taxon>Bacillati</taxon>
        <taxon>Actinomycetota</taxon>
        <taxon>Actinomycetes</taxon>
        <taxon>Mycobacteriales</taxon>
        <taxon>Corynebacteriaceae</taxon>
        <taxon>Corynebacterium</taxon>
    </lineage>
</organism>
<dbReference type="PANTHER" id="PTHR10434">
    <property type="entry name" value="1-ACYL-SN-GLYCEROL-3-PHOSPHATE ACYLTRANSFERASE"/>
    <property type="match status" value="1"/>
</dbReference>
<dbReference type="GO" id="GO:0003841">
    <property type="term" value="F:1-acylglycerol-3-phosphate O-acyltransferase activity"/>
    <property type="evidence" value="ECO:0007669"/>
    <property type="project" value="TreeGrafter"/>
</dbReference>
<evidence type="ECO:0000313" key="5">
    <source>
        <dbReference type="EMBL" id="QPK79019.1"/>
    </source>
</evidence>
<dbReference type="KEGG" id="cliz:G7Y31_11055"/>
<evidence type="ECO:0000259" key="4">
    <source>
        <dbReference type="SMART" id="SM00563"/>
    </source>
</evidence>
<evidence type="ECO:0000256" key="1">
    <source>
        <dbReference type="ARBA" id="ARBA00022679"/>
    </source>
</evidence>
<keyword evidence="2 5" id="KW-0012">Acyltransferase</keyword>
<dbReference type="CDD" id="cd07989">
    <property type="entry name" value="LPLAT_AGPAT-like"/>
    <property type="match status" value="1"/>
</dbReference>
<protein>
    <submittedName>
        <fullName evidence="5">1-acyl-sn-glycerol-3-phosphate acyltransferase</fullName>
    </submittedName>
</protein>
<evidence type="ECO:0000256" key="2">
    <source>
        <dbReference type="ARBA" id="ARBA00023315"/>
    </source>
</evidence>
<dbReference type="SUPFAM" id="SSF69593">
    <property type="entry name" value="Glycerol-3-phosphate (1)-acyltransferase"/>
    <property type="match status" value="1"/>
</dbReference>
<dbReference type="PANTHER" id="PTHR10434:SF55">
    <property type="entry name" value="POSSIBLE ACYLTRANSFERASE"/>
    <property type="match status" value="1"/>
</dbReference>
<accession>A0A7T0KEG1</accession>
<reference evidence="5 6" key="1">
    <citation type="submission" date="2020-11" db="EMBL/GenBank/DDBJ databases">
        <title>Corynebacterium sp. ZJ-599.</title>
        <authorList>
            <person name="Zhou J."/>
        </authorList>
    </citation>
    <scope>NUCLEOTIDE SEQUENCE [LARGE SCALE GENOMIC DNA]</scope>
    <source>
        <strain evidence="5 6">ZJ-599</strain>
    </source>
</reference>
<dbReference type="Pfam" id="PF01553">
    <property type="entry name" value="Acyltransferase"/>
    <property type="match status" value="1"/>
</dbReference>
<feature type="compositionally biased region" description="Basic residues" evidence="3">
    <location>
        <begin position="297"/>
        <end position="311"/>
    </location>
</feature>
<dbReference type="InterPro" id="IPR002123">
    <property type="entry name" value="Plipid/glycerol_acylTrfase"/>
</dbReference>
<dbReference type="Proteomes" id="UP000594681">
    <property type="component" value="Chromosome"/>
</dbReference>
<dbReference type="EMBL" id="CP064954">
    <property type="protein sequence ID" value="QPK79019.1"/>
    <property type="molecule type" value="Genomic_DNA"/>
</dbReference>
<name>A0A7T0KEG1_9CORY</name>
<evidence type="ECO:0000313" key="6">
    <source>
        <dbReference type="Proteomes" id="UP000594681"/>
    </source>
</evidence>
<proteinExistence type="predicted"/>
<feature type="domain" description="Phospholipid/glycerol acyltransferase" evidence="4">
    <location>
        <begin position="64"/>
        <end position="179"/>
    </location>
</feature>
<evidence type="ECO:0000256" key="3">
    <source>
        <dbReference type="SAM" id="MobiDB-lite"/>
    </source>
</evidence>
<dbReference type="GO" id="GO:0005886">
    <property type="term" value="C:plasma membrane"/>
    <property type="evidence" value="ECO:0007669"/>
    <property type="project" value="TreeGrafter"/>
</dbReference>
<dbReference type="RefSeq" id="WP_165010614.1">
    <property type="nucleotide sequence ID" value="NZ_JAAKDQ010000013.1"/>
</dbReference>
<dbReference type="AlphaFoldDB" id="A0A7T0KEG1"/>
<feature type="compositionally biased region" description="Basic and acidic residues" evidence="3">
    <location>
        <begin position="261"/>
        <end position="281"/>
    </location>
</feature>